<protein>
    <submittedName>
        <fullName evidence="3">Long-chain fatty acid--CoA ligase</fullName>
    </submittedName>
</protein>
<dbReference type="SUPFAM" id="SSF56801">
    <property type="entry name" value="Acetyl-CoA synthetase-like"/>
    <property type="match status" value="1"/>
</dbReference>
<dbReference type="Gene3D" id="3.40.50.980">
    <property type="match status" value="2"/>
</dbReference>
<dbReference type="Gene3D" id="3.30.300.30">
    <property type="match status" value="1"/>
</dbReference>
<name>A0ABV7A9Z9_9BACI</name>
<sequence>MQNLKERRWYKAYPEAMKKELRIPEVSVYSLLEETTVRCPHRQAVIQDGDSLTYQELKEQADRLAGAWKRLGLARGERIGLMVSNDPSYIIAYYAAMKLGMVVVQINPRYTARELLQIASDAEVAAITVEENTAETVRQLEGLYEFKHIFIAGSPHRTEASLESLIAQSKPLEKEAPVTPKEDTAVIQYTGGTSGVIKGAKLSHYNLVANVIQSYAMYGEDMEFGKETVLTATPLYHVYAMTSGMNLGIYIGATNLLIKKFAVDDVLEKIKEYQPTFFPGVPRMYNAFINHSKVREYGLDCLKFCSSGSAPLPMEVIRQFESITGAVIGEGFGLSEASPSTHRNPPKGIRKVGSIGIPLPGTDSKIVDEDSKELPANSVGELVIKGPQIMKGYWNNEEETRKSLKNGWLYTGDLAIQDEDGYFFIAGRKKEMIINGGFNVYPQEVENVLYEHPDIQECAVAGIPDPQQGEVVKAYIVAKQGASIDLEELKGFCYRSLTPYKVPKQFEVMETLPRNTVGKILKRKLVEAEEGRDQKEEI</sequence>
<dbReference type="Pfam" id="PF13193">
    <property type="entry name" value="AMP-binding_C"/>
    <property type="match status" value="1"/>
</dbReference>
<dbReference type="GO" id="GO:0016874">
    <property type="term" value="F:ligase activity"/>
    <property type="evidence" value="ECO:0007669"/>
    <property type="project" value="UniProtKB-KW"/>
</dbReference>
<dbReference type="InterPro" id="IPR045851">
    <property type="entry name" value="AMP-bd_C_sf"/>
</dbReference>
<dbReference type="RefSeq" id="WP_390307650.1">
    <property type="nucleotide sequence ID" value="NZ_JBHRRZ010000038.1"/>
</dbReference>
<dbReference type="Pfam" id="PF00501">
    <property type="entry name" value="AMP-binding"/>
    <property type="match status" value="1"/>
</dbReference>
<keyword evidence="3" id="KW-0436">Ligase</keyword>
<feature type="domain" description="AMP-binding enzyme C-terminal" evidence="2">
    <location>
        <begin position="444"/>
        <end position="519"/>
    </location>
</feature>
<dbReference type="EMBL" id="JBHRRZ010000038">
    <property type="protein sequence ID" value="MFC2949679.1"/>
    <property type="molecule type" value="Genomic_DNA"/>
</dbReference>
<evidence type="ECO:0000313" key="4">
    <source>
        <dbReference type="Proteomes" id="UP001595387"/>
    </source>
</evidence>
<dbReference type="InterPro" id="IPR025110">
    <property type="entry name" value="AMP-bd_C"/>
</dbReference>
<reference evidence="4" key="1">
    <citation type="journal article" date="2019" name="Int. J. Syst. Evol. Microbiol.">
        <title>The Global Catalogue of Microorganisms (GCM) 10K type strain sequencing project: providing services to taxonomists for standard genome sequencing and annotation.</title>
        <authorList>
            <consortium name="The Broad Institute Genomics Platform"/>
            <consortium name="The Broad Institute Genome Sequencing Center for Infectious Disease"/>
            <person name="Wu L."/>
            <person name="Ma J."/>
        </authorList>
    </citation>
    <scope>NUCLEOTIDE SEQUENCE [LARGE SCALE GENOMIC DNA]</scope>
    <source>
        <strain evidence="4">KCTC 13193</strain>
    </source>
</reference>
<comment type="caution">
    <text evidence="3">The sequence shown here is derived from an EMBL/GenBank/DDBJ whole genome shotgun (WGS) entry which is preliminary data.</text>
</comment>
<evidence type="ECO:0000259" key="1">
    <source>
        <dbReference type="Pfam" id="PF00501"/>
    </source>
</evidence>
<dbReference type="CDD" id="cd05936">
    <property type="entry name" value="FC-FACS_FadD_like"/>
    <property type="match status" value="1"/>
</dbReference>
<gene>
    <name evidence="3" type="ORF">ACFODW_15260</name>
</gene>
<organism evidence="3 4">
    <name type="scientific">Virgibacillus sediminis</name>
    <dbReference type="NCBI Taxonomy" id="202260"/>
    <lineage>
        <taxon>Bacteria</taxon>
        <taxon>Bacillati</taxon>
        <taxon>Bacillota</taxon>
        <taxon>Bacilli</taxon>
        <taxon>Bacillales</taxon>
        <taxon>Bacillaceae</taxon>
        <taxon>Virgibacillus</taxon>
    </lineage>
</organism>
<evidence type="ECO:0000313" key="3">
    <source>
        <dbReference type="EMBL" id="MFC2949679.1"/>
    </source>
</evidence>
<dbReference type="Gene3D" id="2.30.38.10">
    <property type="entry name" value="Luciferase, Domain 3"/>
    <property type="match status" value="1"/>
</dbReference>
<evidence type="ECO:0000259" key="2">
    <source>
        <dbReference type="Pfam" id="PF13193"/>
    </source>
</evidence>
<dbReference type="InterPro" id="IPR050237">
    <property type="entry name" value="ATP-dep_AMP-bd_enzyme"/>
</dbReference>
<feature type="domain" description="AMP-dependent synthetase/ligase" evidence="1">
    <location>
        <begin position="33"/>
        <end position="394"/>
    </location>
</feature>
<dbReference type="InterPro" id="IPR000873">
    <property type="entry name" value="AMP-dep_synth/lig_dom"/>
</dbReference>
<keyword evidence="4" id="KW-1185">Reference proteome</keyword>
<proteinExistence type="predicted"/>
<dbReference type="Proteomes" id="UP001595387">
    <property type="component" value="Unassembled WGS sequence"/>
</dbReference>
<dbReference type="PANTHER" id="PTHR43767:SF1">
    <property type="entry name" value="NONRIBOSOMAL PEPTIDE SYNTHASE PES1 (EUROFUNG)-RELATED"/>
    <property type="match status" value="1"/>
</dbReference>
<dbReference type="PROSITE" id="PS00455">
    <property type="entry name" value="AMP_BINDING"/>
    <property type="match status" value="1"/>
</dbReference>
<dbReference type="InterPro" id="IPR020845">
    <property type="entry name" value="AMP-binding_CS"/>
</dbReference>
<accession>A0ABV7A9Z9</accession>
<dbReference type="PANTHER" id="PTHR43767">
    <property type="entry name" value="LONG-CHAIN-FATTY-ACID--COA LIGASE"/>
    <property type="match status" value="1"/>
</dbReference>